<dbReference type="GO" id="GO:0048500">
    <property type="term" value="C:signal recognition particle"/>
    <property type="evidence" value="ECO:0007669"/>
    <property type="project" value="InterPro"/>
</dbReference>
<sequence length="187" mass="23040">MLIFRRFPIRYVRSFTERKQEQELKKQKEQFRLMMDDLSKKEIYTLKDFKKELFTQDRKERNFFRKLFTEAQPEEIELEKQKKILSSFKDEELVMNEKISGEAKSEVAQVAQVNTSDVNELLRHFNMQKKLHSYLKSRRERGEYIPQTREELEIMMRTDRPDSSKEDFFNQKRKYSNKQKYWIASQR</sequence>
<dbReference type="AlphaFoldDB" id="A0A1R2C8D6"/>
<name>A0A1R2C8D6_9CILI</name>
<evidence type="ECO:0000313" key="2">
    <source>
        <dbReference type="Proteomes" id="UP000187209"/>
    </source>
</evidence>
<evidence type="ECO:0000313" key="1">
    <source>
        <dbReference type="EMBL" id="OMJ85251.1"/>
    </source>
</evidence>
<proteinExistence type="predicted"/>
<dbReference type="SUPFAM" id="SSF47446">
    <property type="entry name" value="Signal peptide-binding domain"/>
    <property type="match status" value="1"/>
</dbReference>
<dbReference type="GO" id="GO:0006614">
    <property type="term" value="P:SRP-dependent cotranslational protein targeting to membrane"/>
    <property type="evidence" value="ECO:0007669"/>
    <property type="project" value="InterPro"/>
</dbReference>
<accession>A0A1R2C8D6</accession>
<protein>
    <submittedName>
        <fullName evidence="1">Uncharacterized protein</fullName>
    </submittedName>
</protein>
<dbReference type="InterPro" id="IPR036891">
    <property type="entry name" value="Signal_recog_part_SRP54_M_sf"/>
</dbReference>
<dbReference type="Proteomes" id="UP000187209">
    <property type="component" value="Unassembled WGS sequence"/>
</dbReference>
<comment type="caution">
    <text evidence="1">The sequence shown here is derived from an EMBL/GenBank/DDBJ whole genome shotgun (WGS) entry which is preliminary data.</text>
</comment>
<organism evidence="1 2">
    <name type="scientific">Stentor coeruleus</name>
    <dbReference type="NCBI Taxonomy" id="5963"/>
    <lineage>
        <taxon>Eukaryota</taxon>
        <taxon>Sar</taxon>
        <taxon>Alveolata</taxon>
        <taxon>Ciliophora</taxon>
        <taxon>Postciliodesmatophora</taxon>
        <taxon>Heterotrichea</taxon>
        <taxon>Heterotrichida</taxon>
        <taxon>Stentoridae</taxon>
        <taxon>Stentor</taxon>
    </lineage>
</organism>
<keyword evidence="2" id="KW-1185">Reference proteome</keyword>
<reference evidence="1 2" key="1">
    <citation type="submission" date="2016-11" db="EMBL/GenBank/DDBJ databases">
        <title>The macronuclear genome of Stentor coeruleus: a giant cell with tiny introns.</title>
        <authorList>
            <person name="Slabodnick M."/>
            <person name="Ruby J.G."/>
            <person name="Reiff S.B."/>
            <person name="Swart E.C."/>
            <person name="Gosai S."/>
            <person name="Prabakaran S."/>
            <person name="Witkowska E."/>
            <person name="Larue G.E."/>
            <person name="Fisher S."/>
            <person name="Freeman R.M."/>
            <person name="Gunawardena J."/>
            <person name="Chu W."/>
            <person name="Stover N.A."/>
            <person name="Gregory B.D."/>
            <person name="Nowacki M."/>
            <person name="Derisi J."/>
            <person name="Roy S.W."/>
            <person name="Marshall W.F."/>
            <person name="Sood P."/>
        </authorList>
    </citation>
    <scope>NUCLEOTIDE SEQUENCE [LARGE SCALE GENOMIC DNA]</scope>
    <source>
        <strain evidence="1">WM001</strain>
    </source>
</reference>
<dbReference type="GO" id="GO:0008312">
    <property type="term" value="F:7S RNA binding"/>
    <property type="evidence" value="ECO:0007669"/>
    <property type="project" value="InterPro"/>
</dbReference>
<dbReference type="EMBL" id="MPUH01000243">
    <property type="protein sequence ID" value="OMJ85251.1"/>
    <property type="molecule type" value="Genomic_DNA"/>
</dbReference>
<dbReference type="OrthoDB" id="300731at2759"/>
<gene>
    <name evidence="1" type="ORF">SteCoe_13488</name>
</gene>
<dbReference type="Gene3D" id="1.10.260.30">
    <property type="entry name" value="Signal recognition particle, SRP54 subunit, M-domain"/>
    <property type="match status" value="1"/>
</dbReference>